<evidence type="ECO:0000313" key="10">
    <source>
        <dbReference type="EMBL" id="KYQ55039.1"/>
    </source>
</evidence>
<dbReference type="GO" id="GO:0000981">
    <property type="term" value="F:DNA-binding transcription factor activity, RNA polymerase II-specific"/>
    <property type="evidence" value="ECO:0007669"/>
    <property type="project" value="TreeGrafter"/>
</dbReference>
<evidence type="ECO:0000256" key="1">
    <source>
        <dbReference type="ARBA" id="ARBA00004123"/>
    </source>
</evidence>
<keyword evidence="11" id="KW-1185">Reference proteome</keyword>
<evidence type="ECO:0000256" key="7">
    <source>
        <dbReference type="PROSITE-ProRule" id="PRU00042"/>
    </source>
</evidence>
<reference evidence="10 11" key="1">
    <citation type="submission" date="2015-09" db="EMBL/GenBank/DDBJ databases">
        <title>Trachymyrmex zeteki WGS genome.</title>
        <authorList>
            <person name="Nygaard S."/>
            <person name="Hu H."/>
            <person name="Boomsma J."/>
            <person name="Zhang G."/>
        </authorList>
    </citation>
    <scope>NUCLEOTIDE SEQUENCE [LARGE SCALE GENOMIC DNA]</scope>
    <source>
        <strain evidence="10">Tzet28-1</strain>
        <tissue evidence="10">Whole body</tissue>
    </source>
</reference>
<dbReference type="STRING" id="64791.A0A151X441"/>
<dbReference type="SMART" id="SM00355">
    <property type="entry name" value="ZnF_C2H2"/>
    <property type="match status" value="5"/>
</dbReference>
<dbReference type="FunFam" id="3.30.160.60:FF:000048">
    <property type="entry name" value="GLI family zinc finger 3"/>
    <property type="match status" value="1"/>
</dbReference>
<evidence type="ECO:0000256" key="5">
    <source>
        <dbReference type="ARBA" id="ARBA00022833"/>
    </source>
</evidence>
<evidence type="ECO:0000313" key="11">
    <source>
        <dbReference type="Proteomes" id="UP000075809"/>
    </source>
</evidence>
<keyword evidence="6" id="KW-0539">Nucleus</keyword>
<keyword evidence="5" id="KW-0862">Zinc</keyword>
<gene>
    <name evidence="10" type="ORF">ALC60_06042</name>
</gene>
<dbReference type="GO" id="GO:0140297">
    <property type="term" value="F:DNA-binding transcription factor binding"/>
    <property type="evidence" value="ECO:0007669"/>
    <property type="project" value="UniProtKB-ARBA"/>
</dbReference>
<evidence type="ECO:0000256" key="2">
    <source>
        <dbReference type="ARBA" id="ARBA00022723"/>
    </source>
</evidence>
<keyword evidence="3" id="KW-0677">Repeat</keyword>
<dbReference type="Pfam" id="PF25460">
    <property type="entry name" value="Beta-prop_Aladin"/>
    <property type="match status" value="1"/>
</dbReference>
<dbReference type="FunFam" id="3.30.160.60:FF:000031">
    <property type="entry name" value="GLI family zinc finger 3"/>
    <property type="match status" value="1"/>
</dbReference>
<name>A0A151X441_9HYME</name>
<feature type="region of interest" description="Disordered" evidence="8">
    <location>
        <begin position="864"/>
        <end position="905"/>
    </location>
</feature>
<feature type="compositionally biased region" description="Basic and acidic residues" evidence="8">
    <location>
        <begin position="878"/>
        <end position="892"/>
    </location>
</feature>
<evidence type="ECO:0000256" key="8">
    <source>
        <dbReference type="SAM" id="MobiDB-lite"/>
    </source>
</evidence>
<dbReference type="InterPro" id="IPR043359">
    <property type="entry name" value="GLI-like"/>
</dbReference>
<dbReference type="InterPro" id="IPR001680">
    <property type="entry name" value="WD40_rpt"/>
</dbReference>
<dbReference type="GO" id="GO:0000978">
    <property type="term" value="F:RNA polymerase II cis-regulatory region sequence-specific DNA binding"/>
    <property type="evidence" value="ECO:0007669"/>
    <property type="project" value="TreeGrafter"/>
</dbReference>
<dbReference type="PROSITE" id="PS50157">
    <property type="entry name" value="ZINC_FINGER_C2H2_2"/>
    <property type="match status" value="5"/>
</dbReference>
<dbReference type="InterPro" id="IPR056436">
    <property type="entry name" value="Znf-C2H2_ZIC1-5/GLI1-3-like"/>
</dbReference>
<dbReference type="SMART" id="SM00320">
    <property type="entry name" value="WD40"/>
    <property type="match status" value="4"/>
</dbReference>
<evidence type="ECO:0000256" key="6">
    <source>
        <dbReference type="ARBA" id="ARBA00023242"/>
    </source>
</evidence>
<feature type="domain" description="C2H2-type" evidence="9">
    <location>
        <begin position="1004"/>
        <end position="1033"/>
    </location>
</feature>
<dbReference type="Gene3D" id="3.30.160.60">
    <property type="entry name" value="Classic Zinc Finger"/>
    <property type="match status" value="5"/>
</dbReference>
<dbReference type="EMBL" id="KQ982557">
    <property type="protein sequence ID" value="KYQ55039.1"/>
    <property type="molecule type" value="Genomic_DNA"/>
</dbReference>
<keyword evidence="2" id="KW-0479">Metal-binding</keyword>
<protein>
    <submittedName>
        <fullName evidence="10">Zinc finger protein GLIS3</fullName>
    </submittedName>
</protein>
<dbReference type="PROSITE" id="PS00028">
    <property type="entry name" value="ZINC_FINGER_C2H2_1"/>
    <property type="match status" value="4"/>
</dbReference>
<dbReference type="SUPFAM" id="SSF57667">
    <property type="entry name" value="beta-beta-alpha zinc fingers"/>
    <property type="match status" value="3"/>
</dbReference>
<dbReference type="Pfam" id="PF23561">
    <property type="entry name" value="zf-C2H2_15"/>
    <property type="match status" value="1"/>
</dbReference>
<dbReference type="GO" id="GO:0008270">
    <property type="term" value="F:zinc ion binding"/>
    <property type="evidence" value="ECO:0007669"/>
    <property type="project" value="UniProtKB-KW"/>
</dbReference>
<sequence length="1173" mass="130395">MLKILSLHDFEGPAFGDVAAVGLIEGVVHYCTYDALQDEMQPFAKYLRDYPEVSITQEILATRETARTISVGELFLPVHDSIFKKIANVWRERGLSEAIRFAAAADPEQITNVVHWIATRLNSILDLMDRGIYHRDVLPTSGNGSVADIVATRDWHTSLVRCLSWHPHCARLAVAMRDDRIRIFSQGLLGVPVLRHSAQKSVCCLSWRPHAGRELAAACYSGVLIWTIELGAASNLLSHAILLNQRNHAPVTNVAWHPQGDLLASCSPTDLNIIIWDVSKEEGIPLKRIGGGGICFSCWSTCGLRLFSASCRNIFRVWNTGVPTPWHAEKWTVPQGRVATACFGPNLTLLFATTEDPSTIFSLPLQDNIFDVKKANNNDIKIATRLIDLTKVNFSSEDNDDYVTVGGRIVSMEWDPTGKYLAILFQDSPVIALVKTSLSHLSRIVEAQASCLIKGFTGEVPNCINFFQKSLSWICLTIAWSSGRVQHFPIVESESKAEPNTHSTLLSQSMRPKEEEAEEMHLEDYHGERSEEDDVRRPVLEQDDFVDDGSLPDLMSMAMTGIGVDVVQPYCWTTSQMMDNSVLFSPLEIGADPQDYLDWDQVPVVFQYPSNGGGSPAGSTCSEATTPTWSNTVTATTTTTTDHGEDKSSDCQKLPSMGSAFSFSRTFNNTIFPEYGAESQGDYQDYPDCQEDMVSLLMSIQNDVTVQNYSPSIADEFDLSLIRGDPTSLLSNVDSPSSSSTTCLASDEQQEPFQSFNPPYYAVGHLVSSQQQSTTINLDGELIGAMDSFGNQVILPRNEGLLLGNNRRVTGSKVAETEKNDKSYDCARPVDDSLTLAYQCRWIDCGCAFTEQEGLVRHIERRHVESSSTNAHGHGRRIQRDRDKERDGKEAGEGFPGAATTTTTTTGREDEFACLWQGCPRARPFNARYKLLIHMRVHTQEKPNKCPFAGCKKAFSRLENLKIHQRSHTGERPYACQHNGCSKAFSNSSDRAKHQRTHYDRKPYACQVSGCGKRYTDPSSLRKHLKNHTENSSTLSTLLSSDKVPTNVTTGAIGHKLNSTISHRRSQDACILDVETNHSSYKLSKIYVKEENTLPDNTCQLNRISLNFDGSQQKTIESVRHLLINDITNVQNENTGFCVTAEDQVPDFHELGVDIERQFHELSALNDAIFIDG</sequence>
<dbReference type="InterPro" id="IPR015943">
    <property type="entry name" value="WD40/YVTN_repeat-like_dom_sf"/>
</dbReference>
<organism evidence="10 11">
    <name type="scientific">Mycetomoellerius zeteki</name>
    <dbReference type="NCBI Taxonomy" id="64791"/>
    <lineage>
        <taxon>Eukaryota</taxon>
        <taxon>Metazoa</taxon>
        <taxon>Ecdysozoa</taxon>
        <taxon>Arthropoda</taxon>
        <taxon>Hexapoda</taxon>
        <taxon>Insecta</taxon>
        <taxon>Pterygota</taxon>
        <taxon>Neoptera</taxon>
        <taxon>Endopterygota</taxon>
        <taxon>Hymenoptera</taxon>
        <taxon>Apocrita</taxon>
        <taxon>Aculeata</taxon>
        <taxon>Formicoidea</taxon>
        <taxon>Formicidae</taxon>
        <taxon>Myrmicinae</taxon>
        <taxon>Mycetomoellerius</taxon>
    </lineage>
</organism>
<dbReference type="SUPFAM" id="SSF101908">
    <property type="entry name" value="Putative isomerase YbhE"/>
    <property type="match status" value="1"/>
</dbReference>
<dbReference type="FunFam" id="3.30.160.60:FF:001102">
    <property type="entry name" value="Transcription factor IIIA"/>
    <property type="match status" value="1"/>
</dbReference>
<dbReference type="Proteomes" id="UP000075809">
    <property type="component" value="Unassembled WGS sequence"/>
</dbReference>
<dbReference type="PANTHER" id="PTHR45718">
    <property type="entry name" value="TRANSCRIPTIONAL ACTIVATOR CUBITUS INTERRUPTUS"/>
    <property type="match status" value="1"/>
</dbReference>
<dbReference type="PANTHER" id="PTHR45718:SF7">
    <property type="entry name" value="C2H2-TYPE DOMAIN-CONTAINING PROTEIN"/>
    <property type="match status" value="1"/>
</dbReference>
<dbReference type="Pfam" id="PF00096">
    <property type="entry name" value="zf-C2H2"/>
    <property type="match status" value="3"/>
</dbReference>
<dbReference type="Gene3D" id="2.130.10.10">
    <property type="entry name" value="YVTN repeat-like/Quinoprotein amine dehydrogenase"/>
    <property type="match status" value="2"/>
</dbReference>
<dbReference type="InterPro" id="IPR013087">
    <property type="entry name" value="Znf_C2H2_type"/>
</dbReference>
<evidence type="ECO:0000256" key="4">
    <source>
        <dbReference type="ARBA" id="ARBA00022771"/>
    </source>
</evidence>
<feature type="domain" description="C2H2-type" evidence="9">
    <location>
        <begin position="838"/>
        <end position="868"/>
    </location>
</feature>
<evidence type="ECO:0000259" key="9">
    <source>
        <dbReference type="PROSITE" id="PS50157"/>
    </source>
</evidence>
<dbReference type="InterPro" id="IPR036236">
    <property type="entry name" value="Znf_C2H2_sf"/>
</dbReference>
<comment type="subcellular location">
    <subcellularLocation>
        <location evidence="1">Nucleus</location>
    </subcellularLocation>
</comment>
<feature type="domain" description="C2H2-type" evidence="9">
    <location>
        <begin position="974"/>
        <end position="1003"/>
    </location>
</feature>
<feature type="domain" description="C2H2-type" evidence="9">
    <location>
        <begin position="944"/>
        <end position="973"/>
    </location>
</feature>
<dbReference type="InterPro" id="IPR057403">
    <property type="entry name" value="Beta-prop_Aladin"/>
</dbReference>
<keyword evidence="4 7" id="KW-0863">Zinc-finger</keyword>
<proteinExistence type="predicted"/>
<dbReference type="FunFam" id="3.30.160.60:FF:000359">
    <property type="entry name" value="GLIS family zinc finger 2"/>
    <property type="match status" value="1"/>
</dbReference>
<feature type="domain" description="C2H2-type" evidence="9">
    <location>
        <begin position="912"/>
        <end position="943"/>
    </location>
</feature>
<evidence type="ECO:0000256" key="3">
    <source>
        <dbReference type="ARBA" id="ARBA00022737"/>
    </source>
</evidence>
<dbReference type="AlphaFoldDB" id="A0A151X441"/>
<accession>A0A151X441</accession>
<dbReference type="GO" id="GO:0005634">
    <property type="term" value="C:nucleus"/>
    <property type="evidence" value="ECO:0007669"/>
    <property type="project" value="UniProtKB-SubCell"/>
</dbReference>